<sequence length="85" mass="9101">MALLLALVMTCFAPMSRQATPLPPPALLLFPGIARTTDSPTIEIGATPGHMSAAQRFGRTTDGRSELLSQGIRCARWRPHAGKES</sequence>
<protein>
    <submittedName>
        <fullName evidence="1">Uncharacterized protein</fullName>
    </submittedName>
</protein>
<gene>
    <name evidence="1" type="ORF">GALL_308970</name>
</gene>
<proteinExistence type="predicted"/>
<name>A0A1J5QUB2_9ZZZZ</name>
<dbReference type="AlphaFoldDB" id="A0A1J5QUB2"/>
<comment type="caution">
    <text evidence="1">The sequence shown here is derived from an EMBL/GenBank/DDBJ whole genome shotgun (WGS) entry which is preliminary data.</text>
</comment>
<reference evidence="1" key="1">
    <citation type="submission" date="2016-10" db="EMBL/GenBank/DDBJ databases">
        <title>Sequence of Gallionella enrichment culture.</title>
        <authorList>
            <person name="Poehlein A."/>
            <person name="Muehling M."/>
            <person name="Daniel R."/>
        </authorList>
    </citation>
    <scope>NUCLEOTIDE SEQUENCE</scope>
</reference>
<organism evidence="1">
    <name type="scientific">mine drainage metagenome</name>
    <dbReference type="NCBI Taxonomy" id="410659"/>
    <lineage>
        <taxon>unclassified sequences</taxon>
        <taxon>metagenomes</taxon>
        <taxon>ecological metagenomes</taxon>
    </lineage>
</organism>
<dbReference type="EMBL" id="MLJW01000432">
    <property type="protein sequence ID" value="OIQ87249.1"/>
    <property type="molecule type" value="Genomic_DNA"/>
</dbReference>
<evidence type="ECO:0000313" key="1">
    <source>
        <dbReference type="EMBL" id="OIQ87249.1"/>
    </source>
</evidence>
<accession>A0A1J5QUB2</accession>